<feature type="domain" description="Cytidyltransferase-like" evidence="3">
    <location>
        <begin position="5"/>
        <end position="138"/>
    </location>
</feature>
<dbReference type="Pfam" id="PF01467">
    <property type="entry name" value="CTP_transf_like"/>
    <property type="match status" value="1"/>
</dbReference>
<evidence type="ECO:0000313" key="4">
    <source>
        <dbReference type="EMBL" id="CAB5033603.1"/>
    </source>
</evidence>
<proteinExistence type="predicted"/>
<dbReference type="Gene3D" id="3.40.50.620">
    <property type="entry name" value="HUPs"/>
    <property type="match status" value="1"/>
</dbReference>
<gene>
    <name evidence="4" type="ORF">UFOPK4112_01942</name>
</gene>
<protein>
    <submittedName>
        <fullName evidence="4">Unannotated protein</fullName>
    </submittedName>
</protein>
<dbReference type="PANTHER" id="PTHR43793">
    <property type="entry name" value="FAD SYNTHASE"/>
    <property type="match status" value="1"/>
</dbReference>
<evidence type="ECO:0000256" key="1">
    <source>
        <dbReference type="ARBA" id="ARBA00022679"/>
    </source>
</evidence>
<organism evidence="4">
    <name type="scientific">freshwater metagenome</name>
    <dbReference type="NCBI Taxonomy" id="449393"/>
    <lineage>
        <taxon>unclassified sequences</taxon>
        <taxon>metagenomes</taxon>
        <taxon>ecological metagenomes</taxon>
    </lineage>
</organism>
<dbReference type="InterPro" id="IPR050385">
    <property type="entry name" value="Archaeal_FAD_synthase"/>
</dbReference>
<dbReference type="AlphaFoldDB" id="A0A6J7RXK9"/>
<dbReference type="InterPro" id="IPR004821">
    <property type="entry name" value="Cyt_trans-like"/>
</dbReference>
<sequence>MRVIYTGGTFDLLHSGHVAFLRQCREVAGEDGHVIVALNRDEFIARFKRMPIMSLAERSACVRSIKYVDAVVINIGDEDSTQAINVVNPTHIVIGDDWKDRDYHKQMGFTQEWLDQRSITLLYVPYTRGISTTELRARLREHS</sequence>
<dbReference type="SUPFAM" id="SSF52374">
    <property type="entry name" value="Nucleotidylyl transferase"/>
    <property type="match status" value="1"/>
</dbReference>
<dbReference type="NCBIfam" id="TIGR00125">
    <property type="entry name" value="cyt_tran_rel"/>
    <property type="match status" value="1"/>
</dbReference>
<dbReference type="EMBL" id="CAFBPM010000046">
    <property type="protein sequence ID" value="CAB5033603.1"/>
    <property type="molecule type" value="Genomic_DNA"/>
</dbReference>
<dbReference type="InterPro" id="IPR014729">
    <property type="entry name" value="Rossmann-like_a/b/a_fold"/>
</dbReference>
<evidence type="ECO:0000259" key="3">
    <source>
        <dbReference type="Pfam" id="PF01467"/>
    </source>
</evidence>
<keyword evidence="1" id="KW-0808">Transferase</keyword>
<dbReference type="GO" id="GO:0016779">
    <property type="term" value="F:nucleotidyltransferase activity"/>
    <property type="evidence" value="ECO:0007669"/>
    <property type="project" value="UniProtKB-KW"/>
</dbReference>
<evidence type="ECO:0000256" key="2">
    <source>
        <dbReference type="ARBA" id="ARBA00022695"/>
    </source>
</evidence>
<dbReference type="PANTHER" id="PTHR43793:SF1">
    <property type="entry name" value="FAD SYNTHASE"/>
    <property type="match status" value="1"/>
</dbReference>
<keyword evidence="2" id="KW-0548">Nucleotidyltransferase</keyword>
<name>A0A6J7RXK9_9ZZZZ</name>
<reference evidence="4" key="1">
    <citation type="submission" date="2020-05" db="EMBL/GenBank/DDBJ databases">
        <authorList>
            <person name="Chiriac C."/>
            <person name="Salcher M."/>
            <person name="Ghai R."/>
            <person name="Kavagutti S V."/>
        </authorList>
    </citation>
    <scope>NUCLEOTIDE SEQUENCE</scope>
</reference>
<accession>A0A6J7RXK9</accession>